<evidence type="ECO:0000256" key="1">
    <source>
        <dbReference type="ARBA" id="ARBA00023125"/>
    </source>
</evidence>
<dbReference type="InterPro" id="IPR036388">
    <property type="entry name" value="WH-like_DNA-bd_sf"/>
</dbReference>
<dbReference type="InterPro" id="IPR039779">
    <property type="entry name" value="RFX-like"/>
</dbReference>
<feature type="compositionally biased region" description="Basic and acidic residues" evidence="2">
    <location>
        <begin position="670"/>
        <end position="681"/>
    </location>
</feature>
<name>A0A9P8ICM0_9PEZI</name>
<feature type="compositionally biased region" description="Basic and acidic residues" evidence="2">
    <location>
        <begin position="295"/>
        <end position="308"/>
    </location>
</feature>
<dbReference type="InterPro" id="IPR057321">
    <property type="entry name" value="RFX1-4/6/8-like_BCD"/>
</dbReference>
<feature type="region of interest" description="Disordered" evidence="2">
    <location>
        <begin position="72"/>
        <end position="96"/>
    </location>
</feature>
<evidence type="ECO:0000313" key="4">
    <source>
        <dbReference type="EMBL" id="KAH0552826.1"/>
    </source>
</evidence>
<dbReference type="PANTHER" id="PTHR12619">
    <property type="entry name" value="RFX TRANSCRIPTION FACTOR FAMILY"/>
    <property type="match status" value="1"/>
</dbReference>
<dbReference type="GO" id="GO:0000981">
    <property type="term" value="F:DNA-binding transcription factor activity, RNA polymerase II-specific"/>
    <property type="evidence" value="ECO:0007669"/>
    <property type="project" value="TreeGrafter"/>
</dbReference>
<reference evidence="4" key="1">
    <citation type="submission" date="2021-03" db="EMBL/GenBank/DDBJ databases">
        <title>Comparative genomics and phylogenomic investigation of the class Geoglossomycetes provide insights into ecological specialization and systematics.</title>
        <authorList>
            <person name="Melie T."/>
            <person name="Pirro S."/>
            <person name="Miller A.N."/>
            <person name="Quandt A."/>
        </authorList>
    </citation>
    <scope>NUCLEOTIDE SEQUENCE</scope>
    <source>
        <strain evidence="4">CAQ_001_2017</strain>
    </source>
</reference>
<dbReference type="GO" id="GO:0000978">
    <property type="term" value="F:RNA polymerase II cis-regulatory region sequence-specific DNA binding"/>
    <property type="evidence" value="ECO:0007669"/>
    <property type="project" value="TreeGrafter"/>
</dbReference>
<dbReference type="FunFam" id="1.10.10.10:FF:000119">
    <property type="entry name" value="DNA damage and replication checkpoint protein"/>
    <property type="match status" value="1"/>
</dbReference>
<organism evidence="4 5">
    <name type="scientific">Trichoglossum hirsutum</name>
    <dbReference type="NCBI Taxonomy" id="265104"/>
    <lineage>
        <taxon>Eukaryota</taxon>
        <taxon>Fungi</taxon>
        <taxon>Dikarya</taxon>
        <taxon>Ascomycota</taxon>
        <taxon>Pezizomycotina</taxon>
        <taxon>Geoglossomycetes</taxon>
        <taxon>Geoglossales</taxon>
        <taxon>Geoglossaceae</taxon>
        <taxon>Trichoglossum</taxon>
    </lineage>
</organism>
<dbReference type="AlphaFoldDB" id="A0A9P8ICM0"/>
<evidence type="ECO:0000256" key="2">
    <source>
        <dbReference type="SAM" id="MobiDB-lite"/>
    </source>
</evidence>
<gene>
    <name evidence="4" type="ORF">GP486_006972</name>
</gene>
<dbReference type="Pfam" id="PF02257">
    <property type="entry name" value="RFX_DNA_binding"/>
    <property type="match status" value="1"/>
</dbReference>
<dbReference type="EMBL" id="JAGHQM010001760">
    <property type="protein sequence ID" value="KAH0552826.1"/>
    <property type="molecule type" value="Genomic_DNA"/>
</dbReference>
<keyword evidence="5" id="KW-1185">Reference proteome</keyword>
<feature type="region of interest" description="Disordered" evidence="2">
    <location>
        <begin position="658"/>
        <end position="700"/>
    </location>
</feature>
<dbReference type="InterPro" id="IPR036390">
    <property type="entry name" value="WH_DNA-bd_sf"/>
</dbReference>
<dbReference type="PROSITE" id="PS51526">
    <property type="entry name" value="RFX_DBD"/>
    <property type="match status" value="1"/>
</dbReference>
<accession>A0A9P8ICM0</accession>
<feature type="region of interest" description="Disordered" evidence="2">
    <location>
        <begin position="535"/>
        <end position="556"/>
    </location>
</feature>
<feature type="domain" description="RFX-type winged-helix" evidence="3">
    <location>
        <begin position="135"/>
        <end position="211"/>
    </location>
</feature>
<dbReference type="Gene3D" id="1.10.10.10">
    <property type="entry name" value="Winged helix-like DNA-binding domain superfamily/Winged helix DNA-binding domain"/>
    <property type="match status" value="1"/>
</dbReference>
<proteinExistence type="predicted"/>
<protein>
    <recommendedName>
        <fullName evidence="3">RFX-type winged-helix domain-containing protein</fullName>
    </recommendedName>
</protein>
<dbReference type="SUPFAM" id="SSF46785">
    <property type="entry name" value="Winged helix' DNA-binding domain"/>
    <property type="match status" value="1"/>
</dbReference>
<dbReference type="PANTHER" id="PTHR12619:SF5">
    <property type="entry name" value="TRANSCRIPTION FACTOR RFX4"/>
    <property type="match status" value="1"/>
</dbReference>
<dbReference type="Proteomes" id="UP000750711">
    <property type="component" value="Unassembled WGS sequence"/>
</dbReference>
<feature type="region of interest" description="Disordered" evidence="2">
    <location>
        <begin position="281"/>
        <end position="327"/>
    </location>
</feature>
<sequence>MILQSARHLTNPDGFAIDPALNAPVTHGLPVFSAESTVGGRQDISPPPVDYPGFELDGQMLDAGFDEQDHDHDVGVGGAANGKPSRKGTNSDVANDIELRRLHQESRHRSLEDIGNQLRKDEGEPWSEKTRQIFAMSWLSTACKKEELTIAVPRGRVYAYYVSKCAVEKVKPLNPASFGKLVRIVFSNIKTRRLGVRGQSKYHYCGLSLLDDRTGKVVATSGSQNHKSRELQPGPNFKPPSQPAADVAIFPAPGIPLGSKSSSRRNISNNSVASGRLFCESADNNKQPGAPSSMTERELRFPTADKDPPINPHDPIELPNIENYAAPGTDPDAAATLTALYRSHCTSLIESLRYMRIKQFFHLFTSFHGTLTVPNQKLFADPSIAPWIKECDWLMYKTMIGLLSPLTLQVVPAEVINAMSRISESLGAHVRATFHSHPPHVIEAKIGPATIFASLLNRLLRVNATAHAAAKMLCNVADRNLMYNDYLLYVRPIGVVESELPNCGYNEVLQILTTEIGDLLQPLYVPLELDMESNQSMTLSPSPRRQSNSSADPSTEGVLDRWTAFFKKIPQRFPHTDARTILQCFGGVSTALLRDITMNSGQSFGAWWVVKVFLDEWMAFLAEKGGFMSHKSSATDATPESAMAIDATSDVFDERHAMDSVPRSGTSSHPESRPSSVDRESTGPAAAAALGPNGSRGDAMPSTVAISQVTMVAEPAVFGAGIGPDDSGVSMRTSDDDLAAAIDKYDFVPDSADVTGGGHVVVC</sequence>
<evidence type="ECO:0000259" key="3">
    <source>
        <dbReference type="PROSITE" id="PS51526"/>
    </source>
</evidence>
<dbReference type="Pfam" id="PF25340">
    <property type="entry name" value="BCD_RFX"/>
    <property type="match status" value="1"/>
</dbReference>
<feature type="compositionally biased region" description="Polar residues" evidence="2">
    <location>
        <begin position="282"/>
        <end position="294"/>
    </location>
</feature>
<feature type="compositionally biased region" description="Polar residues" evidence="2">
    <location>
        <begin position="535"/>
        <end position="553"/>
    </location>
</feature>
<comment type="caution">
    <text evidence="4">The sequence shown here is derived from an EMBL/GenBank/DDBJ whole genome shotgun (WGS) entry which is preliminary data.</text>
</comment>
<feature type="region of interest" description="Disordered" evidence="2">
    <location>
        <begin position="218"/>
        <end position="249"/>
    </location>
</feature>
<keyword evidence="1" id="KW-0238">DNA-binding</keyword>
<dbReference type="InterPro" id="IPR003150">
    <property type="entry name" value="DNA-bd_RFX"/>
</dbReference>
<evidence type="ECO:0000313" key="5">
    <source>
        <dbReference type="Proteomes" id="UP000750711"/>
    </source>
</evidence>